<sequence>MITFNQERYIAQAINSVLEQQTTFPFEIVIGEDCSTDGTRAIVEQLAAAHPQVIRLRLAEQNQGAKRNFVGTFSEARGEYVVILEGDDYFTDPLKLQRQVAALDARPDWSICFHPARCLYEGNLQGPPMTPERWGREEATIVDLFEQNFIPTSGAMFRNRGAESLPDWFMDAEAGDWALHLLNAAHGNIGFLPEVMSAYRIHPAGTWSGRSVEARVVSIFHLLSAVDHHFGGRFAEHIERNRVTTVRWLFGEWNNAAETSRKAVELLSVMTTGETPRKRVTLGKGRGHSRKEIEQLAEMEPGSQDYQSLACKLEALLDERAWLREAHREWTSSLAYKVSRELKRPWNQLRTFFRSRRSKPMALPDDPAPPAVKAA</sequence>
<dbReference type="GO" id="GO:0016758">
    <property type="term" value="F:hexosyltransferase activity"/>
    <property type="evidence" value="ECO:0007669"/>
    <property type="project" value="UniProtKB-ARBA"/>
</dbReference>
<evidence type="ECO:0000313" key="3">
    <source>
        <dbReference type="Proteomes" id="UP000317909"/>
    </source>
</evidence>
<reference evidence="2 3" key="1">
    <citation type="submission" date="2019-02" db="EMBL/GenBank/DDBJ databases">
        <title>Deep-cultivation of Planctomycetes and their phenomic and genomic characterization uncovers novel biology.</title>
        <authorList>
            <person name="Wiegand S."/>
            <person name="Jogler M."/>
            <person name="Boedeker C."/>
            <person name="Pinto D."/>
            <person name="Vollmers J."/>
            <person name="Rivas-Marin E."/>
            <person name="Kohn T."/>
            <person name="Peeters S.H."/>
            <person name="Heuer A."/>
            <person name="Rast P."/>
            <person name="Oberbeckmann S."/>
            <person name="Bunk B."/>
            <person name="Jeske O."/>
            <person name="Meyerdierks A."/>
            <person name="Storesund J.E."/>
            <person name="Kallscheuer N."/>
            <person name="Luecker S."/>
            <person name="Lage O.M."/>
            <person name="Pohl T."/>
            <person name="Merkel B.J."/>
            <person name="Hornburger P."/>
            <person name="Mueller R.-W."/>
            <person name="Bruemmer F."/>
            <person name="Labrenz M."/>
            <person name="Spormann A.M."/>
            <person name="Op den Camp H."/>
            <person name="Overmann J."/>
            <person name="Amann R."/>
            <person name="Jetten M.S.M."/>
            <person name="Mascher T."/>
            <person name="Medema M.H."/>
            <person name="Devos D.P."/>
            <person name="Kaster A.-K."/>
            <person name="Ovreas L."/>
            <person name="Rohde M."/>
            <person name="Galperin M.Y."/>
            <person name="Jogler C."/>
        </authorList>
    </citation>
    <scope>NUCLEOTIDE SEQUENCE [LARGE SCALE GENOMIC DNA]</scope>
    <source>
        <strain evidence="2 3">I41</strain>
    </source>
</reference>
<dbReference type="EMBL" id="CP036339">
    <property type="protein sequence ID" value="QDT74406.1"/>
    <property type="molecule type" value="Genomic_DNA"/>
</dbReference>
<keyword evidence="2" id="KW-0328">Glycosyltransferase</keyword>
<dbReference type="Pfam" id="PF00535">
    <property type="entry name" value="Glycos_transf_2"/>
    <property type="match status" value="1"/>
</dbReference>
<organism evidence="2 3">
    <name type="scientific">Lacipirellula limnantheis</name>
    <dbReference type="NCBI Taxonomy" id="2528024"/>
    <lineage>
        <taxon>Bacteria</taxon>
        <taxon>Pseudomonadati</taxon>
        <taxon>Planctomycetota</taxon>
        <taxon>Planctomycetia</taxon>
        <taxon>Pirellulales</taxon>
        <taxon>Lacipirellulaceae</taxon>
        <taxon>Lacipirellula</taxon>
    </lineage>
</organism>
<dbReference type="PANTHER" id="PTHR22916:SF3">
    <property type="entry name" value="UDP-GLCNAC:BETAGAL BETA-1,3-N-ACETYLGLUCOSAMINYLTRANSFERASE-LIKE PROTEIN 1"/>
    <property type="match status" value="1"/>
</dbReference>
<feature type="domain" description="Glycosyltransferase 2-like" evidence="1">
    <location>
        <begin position="1"/>
        <end position="160"/>
    </location>
</feature>
<proteinExistence type="predicted"/>
<dbReference type="InterPro" id="IPR001173">
    <property type="entry name" value="Glyco_trans_2-like"/>
</dbReference>
<dbReference type="Gene3D" id="3.90.550.10">
    <property type="entry name" value="Spore Coat Polysaccharide Biosynthesis Protein SpsA, Chain A"/>
    <property type="match status" value="1"/>
</dbReference>
<dbReference type="EC" id="2.4.-.-" evidence="2"/>
<dbReference type="AlphaFoldDB" id="A0A517U198"/>
<evidence type="ECO:0000313" key="2">
    <source>
        <dbReference type="EMBL" id="QDT74406.1"/>
    </source>
</evidence>
<protein>
    <submittedName>
        <fullName evidence="2">Glycosyltransferase EpsE</fullName>
        <ecNumber evidence="2">2.4.-.-</ecNumber>
    </submittedName>
</protein>
<dbReference type="InterPro" id="IPR029044">
    <property type="entry name" value="Nucleotide-diphossugar_trans"/>
</dbReference>
<evidence type="ECO:0000259" key="1">
    <source>
        <dbReference type="Pfam" id="PF00535"/>
    </source>
</evidence>
<accession>A0A517U198</accession>
<name>A0A517U198_9BACT</name>
<dbReference type="KEGG" id="llh:I41_36010"/>
<keyword evidence="3" id="KW-1185">Reference proteome</keyword>
<gene>
    <name evidence="2" type="primary">epsE_1</name>
    <name evidence="2" type="ORF">I41_36010</name>
</gene>
<dbReference type="SUPFAM" id="SSF53448">
    <property type="entry name" value="Nucleotide-diphospho-sugar transferases"/>
    <property type="match status" value="1"/>
</dbReference>
<dbReference type="Proteomes" id="UP000317909">
    <property type="component" value="Chromosome"/>
</dbReference>
<keyword evidence="2" id="KW-0808">Transferase</keyword>
<dbReference type="PANTHER" id="PTHR22916">
    <property type="entry name" value="GLYCOSYLTRANSFERASE"/>
    <property type="match status" value="1"/>
</dbReference>